<dbReference type="SMART" id="SM00612">
    <property type="entry name" value="Kelch"/>
    <property type="match status" value="2"/>
</dbReference>
<dbReference type="InterPro" id="IPR011333">
    <property type="entry name" value="SKP1/BTB/POZ_sf"/>
</dbReference>
<evidence type="ECO:0000256" key="1">
    <source>
        <dbReference type="ARBA" id="ARBA00022441"/>
    </source>
</evidence>
<dbReference type="Pfam" id="PF01344">
    <property type="entry name" value="Kelch_1"/>
    <property type="match status" value="2"/>
</dbReference>
<comment type="caution">
    <text evidence="6">The sequence shown here is derived from an EMBL/GenBank/DDBJ whole genome shotgun (WGS) entry which is preliminary data.</text>
</comment>
<keyword evidence="2" id="KW-0677">Repeat</keyword>
<evidence type="ECO:0000259" key="4">
    <source>
        <dbReference type="PROSITE" id="PS50097"/>
    </source>
</evidence>
<feature type="domain" description="BTB" evidence="4">
    <location>
        <begin position="51"/>
        <end position="118"/>
    </location>
</feature>
<keyword evidence="1" id="KW-0880">Kelch repeat</keyword>
<dbReference type="SMART" id="SM00558">
    <property type="entry name" value="JmjC"/>
    <property type="match status" value="1"/>
</dbReference>
<dbReference type="Gene3D" id="1.10.10.1500">
    <property type="entry name" value="JmjC domain-containing ribosomal oxygenase (ROX), dimer domain"/>
    <property type="match status" value="1"/>
</dbReference>
<organism evidence="6 7">
    <name type="scientific">Aphis glycines</name>
    <name type="common">Soybean aphid</name>
    <dbReference type="NCBI Taxonomy" id="307491"/>
    <lineage>
        <taxon>Eukaryota</taxon>
        <taxon>Metazoa</taxon>
        <taxon>Ecdysozoa</taxon>
        <taxon>Arthropoda</taxon>
        <taxon>Hexapoda</taxon>
        <taxon>Insecta</taxon>
        <taxon>Pterygota</taxon>
        <taxon>Neoptera</taxon>
        <taxon>Paraneoptera</taxon>
        <taxon>Hemiptera</taxon>
        <taxon>Sternorrhyncha</taxon>
        <taxon>Aphidomorpha</taxon>
        <taxon>Aphidoidea</taxon>
        <taxon>Aphididae</taxon>
        <taxon>Aphidini</taxon>
        <taxon>Aphis</taxon>
        <taxon>Aphis</taxon>
    </lineage>
</organism>
<dbReference type="Pfam" id="PF00651">
    <property type="entry name" value="BTB"/>
    <property type="match status" value="1"/>
</dbReference>
<dbReference type="EMBL" id="VYZN01000040">
    <property type="protein sequence ID" value="KAE9531941.1"/>
    <property type="molecule type" value="Genomic_DNA"/>
</dbReference>
<evidence type="ECO:0000313" key="6">
    <source>
        <dbReference type="EMBL" id="KAE9531941.1"/>
    </source>
</evidence>
<dbReference type="Gene3D" id="3.90.930.40">
    <property type="match status" value="1"/>
</dbReference>
<dbReference type="InterPro" id="IPR003347">
    <property type="entry name" value="JmjC_dom"/>
</dbReference>
<dbReference type="InterPro" id="IPR011705">
    <property type="entry name" value="BACK"/>
</dbReference>
<accession>A0A6G0TFS4</accession>
<dbReference type="PROSITE" id="PS51184">
    <property type="entry name" value="JMJC"/>
    <property type="match status" value="1"/>
</dbReference>
<dbReference type="SMART" id="SM00225">
    <property type="entry name" value="BTB"/>
    <property type="match status" value="1"/>
</dbReference>
<dbReference type="Pfam" id="PF07707">
    <property type="entry name" value="BACK"/>
    <property type="match status" value="1"/>
</dbReference>
<evidence type="ECO:0000313" key="7">
    <source>
        <dbReference type="Proteomes" id="UP000475862"/>
    </source>
</evidence>
<dbReference type="SUPFAM" id="SSF117281">
    <property type="entry name" value="Kelch motif"/>
    <property type="match status" value="1"/>
</dbReference>
<keyword evidence="7" id="KW-1185">Reference proteome</keyword>
<dbReference type="InterPro" id="IPR006652">
    <property type="entry name" value="Kelch_1"/>
</dbReference>
<dbReference type="Gene3D" id="1.25.40.420">
    <property type="match status" value="1"/>
</dbReference>
<dbReference type="PROSITE" id="PS50097">
    <property type="entry name" value="BTB"/>
    <property type="match status" value="1"/>
</dbReference>
<dbReference type="Gene3D" id="2.60.120.650">
    <property type="entry name" value="Cupin"/>
    <property type="match status" value="1"/>
</dbReference>
<feature type="domain" description="JmjC" evidence="5">
    <location>
        <begin position="542"/>
        <end position="688"/>
    </location>
</feature>
<dbReference type="InterPro" id="IPR000210">
    <property type="entry name" value="BTB/POZ_dom"/>
</dbReference>
<evidence type="ECO:0000256" key="2">
    <source>
        <dbReference type="ARBA" id="ARBA00022737"/>
    </source>
</evidence>
<evidence type="ECO:0000256" key="3">
    <source>
        <dbReference type="ARBA" id="ARBA00023203"/>
    </source>
</evidence>
<evidence type="ECO:0000259" key="5">
    <source>
        <dbReference type="PROSITE" id="PS51184"/>
    </source>
</evidence>
<dbReference type="AlphaFoldDB" id="A0A6G0TFS4"/>
<dbReference type="SUPFAM" id="SSF54695">
    <property type="entry name" value="POZ domain"/>
    <property type="match status" value="1"/>
</dbReference>
<name>A0A6G0TFS4_APHGL</name>
<dbReference type="Gene3D" id="3.30.710.10">
    <property type="entry name" value="Potassium Channel Kv1.1, Chain A"/>
    <property type="match status" value="1"/>
</dbReference>
<reference evidence="6 7" key="1">
    <citation type="submission" date="2019-08" db="EMBL/GenBank/DDBJ databases">
        <title>The genome of the soybean aphid Biotype 1, its phylome, world population structure and adaptation to the North American continent.</title>
        <authorList>
            <person name="Giordano R."/>
            <person name="Donthu R.K."/>
            <person name="Hernandez A.G."/>
            <person name="Wright C.L."/>
            <person name="Zimin A.V."/>
        </authorList>
    </citation>
    <scope>NUCLEOTIDE SEQUENCE [LARGE SCALE GENOMIC DNA]</scope>
    <source>
        <tissue evidence="6">Whole aphids</tissue>
    </source>
</reference>
<dbReference type="Proteomes" id="UP000475862">
    <property type="component" value="Unassembled WGS sequence"/>
</dbReference>
<protein>
    <submittedName>
        <fullName evidence="6">Uncharacterized protein</fullName>
    </submittedName>
</protein>
<dbReference type="PANTHER" id="PTHR24412:SF466">
    <property type="entry name" value="RING CANAL KELCH PROTEIN"/>
    <property type="match status" value="1"/>
</dbReference>
<dbReference type="SMART" id="SM00875">
    <property type="entry name" value="BACK"/>
    <property type="match status" value="1"/>
</dbReference>
<sequence length="904" mass="104393">MWDMSMSMEEMDSVQQLKSNQCKSINYNNSSHKDRVFEVLQSFRNENDIFCDIMLQTDDGIIVYGHKYILASATPYFKAMFSSFSESNKDRVNITKVDSTILKLLIDYIYTGEIMITHENVQFVLVAADLLQLDYVKQACGDFLQKQLDPSNCLGIKVLADLHNCIELLSNCEAFIKKQEVVKCDEFLSLSAEEVITLISFNDIDVPFEEKVYECVIKWVKHELNQRKHLLPNLMEHVRLPLISKEYLVENVVNEPLLKNDPKCKEYVFEALHFQIVLVLSWSKLEKKYTTNWYDPATNQLQLGPEITNCNQYPTGFVIGSDTKNYSDSHKDFLNTVDVFNLNTQEWQIVGGLNGSTYLKSVECYDPSLDKWYPVAEMSIERCNVGVGVLNDIMYVVGGVNELGIHKCVEAYSPSNGVWTSIADMHLCRENPVKEKKKTKFFIFHSVARNRFFQDGAKIVGMADTSYQNHWEKNILHVPRNSSNYFSQLFSLTELDTILRENNLQYGTNVDITSYTDNVRETHNPVGRAHPHVVWDYFNNECSVRLLNPQLFAPEIYRFMANLQEYFGSLVGCNVYLTPPFSQGFAPHYDDIEAFVVQVDGEKHWRVYKPRSGFETLPRTSSRNFHQDEIGEPILDVILRPGDFLYMPRGYIHQADTLFTETHSLHLTFSSYQQNSMYDFLQVVVNNSLNNAVKNDVSYRYGLPIGYQHFGGLCESEKPLPRTVQRQKFENQINQLITNLKKHMDLDHAIDMFSLKNYYTNSLPPSICNGELLRTVANGTKMLPNGKTTELEINLEIAEVKFIRKNCFRLVEESMLDEETDQMINEVRLYYNLDNSKQLHSNECQFVVIPDEMGLFVKKLFNIYPSFIKVSDLCSDNEQAMQLVNDLWERGLLITSKDITTLST</sequence>
<dbReference type="PANTHER" id="PTHR24412">
    <property type="entry name" value="KELCH PROTEIN"/>
    <property type="match status" value="1"/>
</dbReference>
<dbReference type="InterPro" id="IPR049043">
    <property type="entry name" value="WHD_RIOX1"/>
</dbReference>
<gene>
    <name evidence="6" type="ORF">AGLY_010143</name>
</gene>
<proteinExistence type="predicted"/>
<dbReference type="Pfam" id="PF21233">
    <property type="entry name" value="WHD_RIOX1"/>
    <property type="match status" value="1"/>
</dbReference>
<dbReference type="GO" id="GO:0003779">
    <property type="term" value="F:actin binding"/>
    <property type="evidence" value="ECO:0007669"/>
    <property type="project" value="UniProtKB-KW"/>
</dbReference>
<dbReference type="FunFam" id="1.25.40.420:FF:000001">
    <property type="entry name" value="Kelch-like family member 12"/>
    <property type="match status" value="1"/>
</dbReference>
<dbReference type="OrthoDB" id="425950at2759"/>
<dbReference type="InterPro" id="IPR015915">
    <property type="entry name" value="Kelch-typ_b-propeller"/>
</dbReference>
<keyword evidence="3" id="KW-0009">Actin-binding</keyword>
<dbReference type="Pfam" id="PF08007">
    <property type="entry name" value="JmjC_2"/>
    <property type="match status" value="1"/>
</dbReference>
<dbReference type="Gene3D" id="2.120.10.80">
    <property type="entry name" value="Kelch-type beta propeller"/>
    <property type="match status" value="1"/>
</dbReference>
<dbReference type="SUPFAM" id="SSF51197">
    <property type="entry name" value="Clavaminate synthase-like"/>
    <property type="match status" value="1"/>
</dbReference>